<keyword evidence="3" id="KW-1185">Reference proteome</keyword>
<organism evidence="2 3">
    <name type="scientific">Sphingobacterium arenae</name>
    <dbReference type="NCBI Taxonomy" id="1280598"/>
    <lineage>
        <taxon>Bacteria</taxon>
        <taxon>Pseudomonadati</taxon>
        <taxon>Bacteroidota</taxon>
        <taxon>Sphingobacteriia</taxon>
        <taxon>Sphingobacteriales</taxon>
        <taxon>Sphingobacteriaceae</taxon>
        <taxon>Sphingobacterium</taxon>
    </lineage>
</organism>
<dbReference type="RefSeq" id="WP_190309178.1">
    <property type="nucleotide sequence ID" value="NZ_JACNYK010000002.1"/>
</dbReference>
<feature type="compositionally biased region" description="Basic and acidic residues" evidence="1">
    <location>
        <begin position="68"/>
        <end position="79"/>
    </location>
</feature>
<reference evidence="2 3" key="1">
    <citation type="submission" date="2020-08" db="EMBL/GenBank/DDBJ databases">
        <title>Sphingobacterium sp. DN00404 isolated from aquaculture water.</title>
        <authorList>
            <person name="Zhang M."/>
        </authorList>
    </citation>
    <scope>NUCLEOTIDE SEQUENCE [LARGE SCALE GENOMIC DNA]</scope>
    <source>
        <strain evidence="2 3">KCTC 32294</strain>
    </source>
</reference>
<evidence type="ECO:0000313" key="2">
    <source>
        <dbReference type="EMBL" id="MBD1426076.1"/>
    </source>
</evidence>
<evidence type="ECO:0000313" key="3">
    <source>
        <dbReference type="Proteomes" id="UP000606494"/>
    </source>
</evidence>
<evidence type="ECO:0000256" key="1">
    <source>
        <dbReference type="SAM" id="MobiDB-lite"/>
    </source>
</evidence>
<protein>
    <submittedName>
        <fullName evidence="2">Uncharacterized protein</fullName>
    </submittedName>
</protein>
<comment type="caution">
    <text evidence="2">The sequence shown here is derived from an EMBL/GenBank/DDBJ whole genome shotgun (WGS) entry which is preliminary data.</text>
</comment>
<name>A0ABR7Y486_9SPHI</name>
<feature type="region of interest" description="Disordered" evidence="1">
    <location>
        <begin position="47"/>
        <end position="89"/>
    </location>
</feature>
<sequence>MLMGVPCLEKWTFGKLPTIRRNRVEICSTLVRVLFGKCSSAVRVVPEQHPKLTRRSTEGVPNQSRSGLEARPKDTRTVPEETGGFLAVF</sequence>
<dbReference type="Proteomes" id="UP000606494">
    <property type="component" value="Unassembled WGS sequence"/>
</dbReference>
<gene>
    <name evidence="2" type="ORF">H8B17_10825</name>
</gene>
<dbReference type="EMBL" id="JACNYK010000002">
    <property type="protein sequence ID" value="MBD1426076.1"/>
    <property type="molecule type" value="Genomic_DNA"/>
</dbReference>
<proteinExistence type="predicted"/>
<accession>A0ABR7Y486</accession>